<dbReference type="PRINTS" id="PR00134">
    <property type="entry name" value="GLHYDRLASE10"/>
</dbReference>
<dbReference type="Gene3D" id="3.20.20.80">
    <property type="entry name" value="Glycosidases"/>
    <property type="match status" value="1"/>
</dbReference>
<accession>A0A5B9PPA6</accession>
<feature type="domain" description="GH10" evidence="6">
    <location>
        <begin position="208"/>
        <end position="503"/>
    </location>
</feature>
<dbReference type="PANTHER" id="PTHR31490">
    <property type="entry name" value="GLYCOSYL HYDROLASE"/>
    <property type="match status" value="1"/>
</dbReference>
<evidence type="ECO:0000256" key="5">
    <source>
        <dbReference type="RuleBase" id="RU361174"/>
    </source>
</evidence>
<dbReference type="GO" id="GO:0031176">
    <property type="term" value="F:endo-1,4-beta-xylanase activity"/>
    <property type="evidence" value="ECO:0007669"/>
    <property type="project" value="UniProtKB-EC"/>
</dbReference>
<dbReference type="EMBL" id="CP042912">
    <property type="protein sequence ID" value="QEG24093.1"/>
    <property type="molecule type" value="Genomic_DNA"/>
</dbReference>
<reference evidence="7 8" key="1">
    <citation type="submission" date="2019-08" db="EMBL/GenBank/DDBJ databases">
        <title>Deep-cultivation of Planctomycetes and their phenomic and genomic characterization uncovers novel biology.</title>
        <authorList>
            <person name="Wiegand S."/>
            <person name="Jogler M."/>
            <person name="Boedeker C."/>
            <person name="Pinto D."/>
            <person name="Vollmers J."/>
            <person name="Rivas-Marin E."/>
            <person name="Kohn T."/>
            <person name="Peeters S.H."/>
            <person name="Heuer A."/>
            <person name="Rast P."/>
            <person name="Oberbeckmann S."/>
            <person name="Bunk B."/>
            <person name="Jeske O."/>
            <person name="Meyerdierks A."/>
            <person name="Storesund J.E."/>
            <person name="Kallscheuer N."/>
            <person name="Luecker S."/>
            <person name="Lage O.M."/>
            <person name="Pohl T."/>
            <person name="Merkel B.J."/>
            <person name="Hornburger P."/>
            <person name="Mueller R.-W."/>
            <person name="Bruemmer F."/>
            <person name="Labrenz M."/>
            <person name="Spormann A.M."/>
            <person name="Op den Camp H."/>
            <person name="Overmann J."/>
            <person name="Amann R."/>
            <person name="Jetten M.S.M."/>
            <person name="Mascher T."/>
            <person name="Medema M.H."/>
            <person name="Devos D.P."/>
            <person name="Kaster A.-K."/>
            <person name="Ovreas L."/>
            <person name="Rohde M."/>
            <person name="Galperin M.Y."/>
            <person name="Jogler C."/>
        </authorList>
    </citation>
    <scope>NUCLEOTIDE SEQUENCE [LARGE SCALE GENOMIC DNA]</scope>
    <source>
        <strain evidence="7 8">FC18</strain>
    </source>
</reference>
<evidence type="ECO:0000259" key="6">
    <source>
        <dbReference type="PROSITE" id="PS51760"/>
    </source>
</evidence>
<keyword evidence="7" id="KW-0858">Xylan degradation</keyword>
<dbReference type="SUPFAM" id="SSF49785">
    <property type="entry name" value="Galactose-binding domain-like"/>
    <property type="match status" value="1"/>
</dbReference>
<dbReference type="OrthoDB" id="9809277at2"/>
<dbReference type="PANTHER" id="PTHR31490:SF1">
    <property type="entry name" value="ENDO-1,4-BETA-XYLANASE 1"/>
    <property type="match status" value="1"/>
</dbReference>
<comment type="similarity">
    <text evidence="5">Belongs to the glycosyl hydrolase 10 (cellulase F) family.</text>
</comment>
<evidence type="ECO:0000256" key="2">
    <source>
        <dbReference type="ARBA" id="ARBA00022801"/>
    </source>
</evidence>
<dbReference type="InterPro" id="IPR044846">
    <property type="entry name" value="GH10"/>
</dbReference>
<dbReference type="InterPro" id="IPR001000">
    <property type="entry name" value="GH10_dom"/>
</dbReference>
<evidence type="ECO:0000313" key="7">
    <source>
        <dbReference type="EMBL" id="QEG24093.1"/>
    </source>
</evidence>
<dbReference type="InterPro" id="IPR008979">
    <property type="entry name" value="Galactose-bd-like_sf"/>
</dbReference>
<comment type="catalytic activity">
    <reaction evidence="5">
        <text>Endohydrolysis of (1-&gt;4)-beta-D-xylosidic linkages in xylans.</text>
        <dbReference type="EC" id="3.2.1.8"/>
    </reaction>
</comment>
<keyword evidence="5 7" id="KW-0326">Glycosidase</keyword>
<dbReference type="InterPro" id="IPR017853">
    <property type="entry name" value="GH"/>
</dbReference>
<organism evidence="7 8">
    <name type="scientific">Mariniblastus fucicola</name>
    <dbReference type="NCBI Taxonomy" id="980251"/>
    <lineage>
        <taxon>Bacteria</taxon>
        <taxon>Pseudomonadati</taxon>
        <taxon>Planctomycetota</taxon>
        <taxon>Planctomycetia</taxon>
        <taxon>Pirellulales</taxon>
        <taxon>Pirellulaceae</taxon>
        <taxon>Mariniblastus</taxon>
    </lineage>
</organism>
<dbReference type="Pfam" id="PF00331">
    <property type="entry name" value="Glyco_hydro_10"/>
    <property type="match status" value="1"/>
</dbReference>
<gene>
    <name evidence="7" type="primary">xynZ_4</name>
    <name evidence="7" type="ORF">MFFC18_40090</name>
</gene>
<dbReference type="Pfam" id="PF02018">
    <property type="entry name" value="CBM_4_9"/>
    <property type="match status" value="1"/>
</dbReference>
<evidence type="ECO:0000256" key="3">
    <source>
        <dbReference type="ARBA" id="ARBA00023277"/>
    </source>
</evidence>
<keyword evidence="8" id="KW-1185">Reference proteome</keyword>
<keyword evidence="3 5" id="KW-0119">Carbohydrate metabolism</keyword>
<protein>
    <recommendedName>
        <fullName evidence="5">Beta-xylanase</fullName>
        <ecNumber evidence="5">3.2.1.8</ecNumber>
    </recommendedName>
</protein>
<evidence type="ECO:0000313" key="8">
    <source>
        <dbReference type="Proteomes" id="UP000322214"/>
    </source>
</evidence>
<dbReference type="InterPro" id="IPR003305">
    <property type="entry name" value="CenC_carb-bd"/>
</dbReference>
<dbReference type="GO" id="GO:0045493">
    <property type="term" value="P:xylan catabolic process"/>
    <property type="evidence" value="ECO:0007669"/>
    <property type="project" value="UniProtKB-KW"/>
</dbReference>
<name>A0A5B9PPA6_9BACT</name>
<keyword evidence="2 5" id="KW-0378">Hydrolase</keyword>
<dbReference type="SUPFAM" id="SSF51445">
    <property type="entry name" value="(Trans)glycosidases"/>
    <property type="match status" value="1"/>
</dbReference>
<dbReference type="KEGG" id="mff:MFFC18_40090"/>
<dbReference type="STRING" id="980251.GCA_001642875_02199"/>
<keyword evidence="4 5" id="KW-0624">Polysaccharide degradation</keyword>
<evidence type="ECO:0000256" key="4">
    <source>
        <dbReference type="ARBA" id="ARBA00023326"/>
    </source>
</evidence>
<dbReference type="EC" id="3.2.1.8" evidence="5"/>
<sequence length="915" mass="101822">MMDQTKQNRHLLAWAIAIVCMWANGGSAQAIRNGEFDEGLSWWLSRGGTTLAVSEDSHQTAGACLVTNRTDFWHGVSQPIDQASLEPGKDYYVEAWVKPVGDVSGTMRFLLFQVDDRGERGLKVGEGVAEPGQWVKMRGGFTFDPYGEIQHLILAIDGSEDDRHTFDFLVDSVTVTENEWRQEADDRIEQIRKRDVVLNFSRSNGKPVAGLSVGVEQVSHDFPFGSTLNWRFEQDEVYRDFFREHFDWATIEWHAQWRAVEFTQGQEDYSIADASIDFCEQNGIRVKGHALFWPAEQFRPPWLEALSDSQLMQAMDRRITDVVSRFQARLYAWDVNNEMLNHTFFQDRLGESIRSWMFQRAREVDPAAKLLVNEYGLENSEAKTIRYRELVESLGSNVDGVGFQSHFDGLASPMGIEIAMEQFQDSGLGIWFTEYDTVHPDPEKRAQSLEDFYRFVFSCPETEGIIMWGFWAGSHWRGADASLVDLDWTINAAGQRYFALMDEWTTESEGSTDGSGDFEFRGFLGSYLVTTTDDAGIVNYHLVPVSKGEGSLLANLATNAAHNSLSIYGTDENDLFELDLAQSELIYVNGSPVNFELPVEASGVRVVGLSGDDRLVIQASPELQNLLVTPSRMIVRGIGSVIRFHDLENVEVKAASLDSRVVLGDSPDDDTLNSFENITTLTNSQVALSVVGFGTVAAYSVRGQDTARVFDSAAVDQFTTDLESVNVKLGGRTRQVSGFAENLVESSIGYDTIEIRNSEVADSIDISSDAIVANLDQTDSRFHFNGFRRASLLAQEGSATAVHVVGTDTDETLRITSEESLYYGPGFRYSFEPYFAFEGLVDSAGNDRLVFRDSVANNVLSVSGDSTTISDGPLTHSFQFLDEVSAFSRAGGTDTATIDNPNASVRLVGDWHQPE</sequence>
<dbReference type="AlphaFoldDB" id="A0A5B9PPA6"/>
<dbReference type="SMART" id="SM00633">
    <property type="entry name" value="Glyco_10"/>
    <property type="match status" value="1"/>
</dbReference>
<evidence type="ECO:0000256" key="1">
    <source>
        <dbReference type="ARBA" id="ARBA00022737"/>
    </source>
</evidence>
<keyword evidence="1" id="KW-0677">Repeat</keyword>
<proteinExistence type="inferred from homology"/>
<dbReference type="PROSITE" id="PS51760">
    <property type="entry name" value="GH10_2"/>
    <property type="match status" value="1"/>
</dbReference>
<dbReference type="Proteomes" id="UP000322214">
    <property type="component" value="Chromosome"/>
</dbReference>
<dbReference type="Gene3D" id="2.60.120.260">
    <property type="entry name" value="Galactose-binding domain-like"/>
    <property type="match status" value="1"/>
</dbReference>